<accession>A0A381KNG1</accession>
<dbReference type="EC" id="3.5.1.81" evidence="1"/>
<dbReference type="AlphaFoldDB" id="A0A381KNG1"/>
<evidence type="ECO:0000313" key="1">
    <source>
        <dbReference type="EMBL" id="SUY83621.1"/>
    </source>
</evidence>
<protein>
    <submittedName>
        <fullName evidence="1">D-aminoacylase</fullName>
        <ecNumber evidence="1">3.5.1.81</ecNumber>
    </submittedName>
</protein>
<dbReference type="EMBL" id="UFWD01000003">
    <property type="protein sequence ID" value="SUY83621.1"/>
    <property type="molecule type" value="Genomic_DNA"/>
</dbReference>
<reference evidence="1" key="1">
    <citation type="submission" date="2018-06" db="EMBL/GenBank/DDBJ databases">
        <authorList>
            <consortium name="Pathogen Informatics"/>
            <person name="Doyle S."/>
        </authorList>
    </citation>
    <scope>NUCLEOTIDE SEQUENCE</scope>
    <source>
        <strain evidence="1">NCTC13307</strain>
    </source>
</reference>
<dbReference type="Gene3D" id="2.30.40.10">
    <property type="entry name" value="Urease, subunit C, domain 1"/>
    <property type="match status" value="1"/>
</dbReference>
<proteinExistence type="predicted"/>
<name>A0A381KNG1_CLODI</name>
<dbReference type="SUPFAM" id="SSF51338">
    <property type="entry name" value="Composite domain of metallo-dependent hydrolases"/>
    <property type="match status" value="1"/>
</dbReference>
<sequence>MVQVILVFYGDIAIKDNLIAKIDSKINSNINKEIDCCGKVMTPGFIDPHVHEEIVAILDGKFEKFLKQGVTTTINGNCGHSITPYSSEMCMNICIKMVYYLKKKKVSYR</sequence>
<gene>
    <name evidence="1" type="primary">dan_2</name>
    <name evidence="1" type="ORF">NCTC13307_04751</name>
</gene>
<dbReference type="GO" id="GO:0047420">
    <property type="term" value="F:N-acyl-D-amino-acid deacylase activity"/>
    <property type="evidence" value="ECO:0007669"/>
    <property type="project" value="UniProtKB-EC"/>
</dbReference>
<organism evidence="1">
    <name type="scientific">Clostridioides difficile</name>
    <name type="common">Peptoclostridium difficile</name>
    <dbReference type="NCBI Taxonomy" id="1496"/>
    <lineage>
        <taxon>Bacteria</taxon>
        <taxon>Bacillati</taxon>
        <taxon>Bacillota</taxon>
        <taxon>Clostridia</taxon>
        <taxon>Peptostreptococcales</taxon>
        <taxon>Peptostreptococcaceae</taxon>
        <taxon>Clostridioides</taxon>
    </lineage>
</organism>
<dbReference type="InterPro" id="IPR011059">
    <property type="entry name" value="Metal-dep_hydrolase_composite"/>
</dbReference>
<keyword evidence="1" id="KW-0378">Hydrolase</keyword>
<dbReference type="Gene3D" id="3.20.20.140">
    <property type="entry name" value="Metal-dependent hydrolases"/>
    <property type="match status" value="1"/>
</dbReference>